<dbReference type="EMBL" id="AEWJ01000041">
    <property type="protein sequence ID" value="EGD58398.1"/>
    <property type="molecule type" value="Genomic_DNA"/>
</dbReference>
<dbReference type="HOGENOM" id="CLU_122706_0_0_5"/>
<evidence type="ECO:0000313" key="2">
    <source>
        <dbReference type="Proteomes" id="UP000004728"/>
    </source>
</evidence>
<dbReference type="STRING" id="983920.Y88_0453"/>
<keyword evidence="2" id="KW-1185">Reference proteome</keyword>
<comment type="caution">
    <text evidence="1">The sequence shown here is derived from an EMBL/GenBank/DDBJ whole genome shotgun (WGS) entry which is preliminary data.</text>
</comment>
<dbReference type="Proteomes" id="UP000004728">
    <property type="component" value="Unassembled WGS sequence"/>
</dbReference>
<accession>F1Z9A7</accession>
<gene>
    <name evidence="1" type="ORF">Y88_0453</name>
</gene>
<dbReference type="InterPro" id="IPR009678">
    <property type="entry name" value="Phage_tail_completion_R"/>
</dbReference>
<dbReference type="InParanoid" id="F1Z9A7"/>
<reference evidence="1 2" key="1">
    <citation type="journal article" date="2012" name="J. Bacteriol.">
        <title>Draft Genome Sequence of Novosphingobium nitrogenifigens Y88T.</title>
        <authorList>
            <person name="Strabala T.J."/>
            <person name="Macdonald L."/>
            <person name="Liu V."/>
            <person name="Smit A.M."/>
        </authorList>
    </citation>
    <scope>NUCLEOTIDE SEQUENCE [LARGE SCALE GENOMIC DNA]</scope>
    <source>
        <strain evidence="1 2">DSM 19370</strain>
    </source>
</reference>
<dbReference type="OrthoDB" id="8564199at2"/>
<sequence>MRKADDLRAVLSARLPDLTRNPDLFWIEVKEGRIRATNTAGRGFEWSYTLELTLLDATVHPSLVFLLVSDWLKTNQPDQVQPGSAGFAFEADRVDSEKVDLVIRLHLTETVVVTTNPDGSASLEHIAEPDYAALLGDAPLAGSTPVPFRALSIDGTQVWPRPGT</sequence>
<dbReference type="Pfam" id="PF06891">
    <property type="entry name" value="P2_Phage_GpR"/>
    <property type="match status" value="1"/>
</dbReference>
<protein>
    <recommendedName>
        <fullName evidence="3">Phage tail protein</fullName>
    </recommendedName>
</protein>
<evidence type="ECO:0000313" key="1">
    <source>
        <dbReference type="EMBL" id="EGD58398.1"/>
    </source>
</evidence>
<organism evidence="1 2">
    <name type="scientific">Novosphingobium nitrogenifigens DSM 19370</name>
    <dbReference type="NCBI Taxonomy" id="983920"/>
    <lineage>
        <taxon>Bacteria</taxon>
        <taxon>Pseudomonadati</taxon>
        <taxon>Pseudomonadota</taxon>
        <taxon>Alphaproteobacteria</taxon>
        <taxon>Sphingomonadales</taxon>
        <taxon>Sphingomonadaceae</taxon>
        <taxon>Novosphingobium</taxon>
    </lineage>
</organism>
<dbReference type="eggNOG" id="ENOG5032RTF">
    <property type="taxonomic scope" value="Bacteria"/>
</dbReference>
<proteinExistence type="predicted"/>
<name>F1Z9A7_9SPHN</name>
<dbReference type="AlphaFoldDB" id="F1Z9A7"/>
<dbReference type="RefSeq" id="WP_008066851.1">
    <property type="nucleotide sequence ID" value="NZ_AQWK01000002.1"/>
</dbReference>
<evidence type="ECO:0008006" key="3">
    <source>
        <dbReference type="Google" id="ProtNLM"/>
    </source>
</evidence>